<protein>
    <submittedName>
        <fullName evidence="3">Uncharacterized protein</fullName>
    </submittedName>
</protein>
<dbReference type="STRING" id="43678.OJAG_25160"/>
<reference evidence="4 6" key="2">
    <citation type="submission" date="2016-06" db="EMBL/GenBank/DDBJ databases">
        <title>Genome sequence of Oerskovia enterophila DSM 43852.</title>
        <authorList>
            <person name="Poehlein A."/>
            <person name="Jag V."/>
            <person name="Bengelsdorf F.R."/>
            <person name="Daniel R."/>
            <person name="Duerre P."/>
        </authorList>
    </citation>
    <scope>NUCLEOTIDE SEQUENCE [LARGE SCALE GENOMIC DNA]</scope>
    <source>
        <strain evidence="4 6">DSM 43852</strain>
    </source>
</reference>
<proteinExistence type="predicted"/>
<feature type="transmembrane region" description="Helical" evidence="2">
    <location>
        <begin position="35"/>
        <end position="57"/>
    </location>
</feature>
<evidence type="ECO:0000313" key="5">
    <source>
        <dbReference type="Proteomes" id="UP000076447"/>
    </source>
</evidence>
<dbReference type="RefSeq" id="WP_068627595.1">
    <property type="nucleotide sequence ID" value="NZ_LRIE01000077.1"/>
</dbReference>
<evidence type="ECO:0000313" key="3">
    <source>
        <dbReference type="EMBL" id="KZM34710.1"/>
    </source>
</evidence>
<sequence length="260" mass="26062">MTGVGRTARTPVAGAATRADLRATRGRRRRAARTLGALAVVGVASAGAFLAGGSVGATGASFQDTANLNVESRGVGNPEAFDIALVRDGVLRQADGDGLAWAVDGAGTFLPGTVLETVVPVVNNGPYDALVSFRVEDLHDEAATGGKDPIGLYRWTVLDADTGEVLAGDGADPMASEVTADGLAAATAPFALAARGTSALADGSPWAPGIDGSVRTLRVLVAYPDTPESEGYNGGTSRMRLAFGAESVPATGAAGQEVAP</sequence>
<dbReference type="EMBL" id="MAQA01000072">
    <property type="protein sequence ID" value="OCI29497.1"/>
    <property type="molecule type" value="Genomic_DNA"/>
</dbReference>
<accession>A0A163R003</accession>
<reference evidence="3 5" key="1">
    <citation type="submission" date="2016-01" db="EMBL/GenBank/DDBJ databases">
        <title>Genome sequence of Oerskovia enterophila VJag, an agar and cellulose degrading bacterium.</title>
        <authorList>
            <person name="Poehlein A."/>
            <person name="Jag V."/>
            <person name="Bengelsdorf F."/>
            <person name="Duerre P."/>
            <person name="Daniel R."/>
        </authorList>
    </citation>
    <scope>NUCLEOTIDE SEQUENCE [LARGE SCALE GENOMIC DNA]</scope>
    <source>
        <strain evidence="3 5">VJag</strain>
    </source>
</reference>
<keyword evidence="2" id="KW-0812">Transmembrane</keyword>
<organism evidence="3 5">
    <name type="scientific">Oerskovia enterophila</name>
    <dbReference type="NCBI Taxonomy" id="43678"/>
    <lineage>
        <taxon>Bacteria</taxon>
        <taxon>Bacillati</taxon>
        <taxon>Actinomycetota</taxon>
        <taxon>Actinomycetes</taxon>
        <taxon>Micrococcales</taxon>
        <taxon>Cellulomonadaceae</taxon>
        <taxon>Oerskovia</taxon>
    </lineage>
</organism>
<feature type="region of interest" description="Disordered" evidence="1">
    <location>
        <begin position="1"/>
        <end position="27"/>
    </location>
</feature>
<gene>
    <name evidence="4" type="ORF">OERS_38110</name>
    <name evidence="3" type="ORF">OJAG_25160</name>
</gene>
<keyword evidence="2" id="KW-1133">Transmembrane helix</keyword>
<dbReference type="Proteomes" id="UP000076447">
    <property type="component" value="Unassembled WGS sequence"/>
</dbReference>
<dbReference type="EMBL" id="LRIE01000077">
    <property type="protein sequence ID" value="KZM34710.1"/>
    <property type="molecule type" value="Genomic_DNA"/>
</dbReference>
<dbReference type="AlphaFoldDB" id="A0A163R003"/>
<evidence type="ECO:0000313" key="6">
    <source>
        <dbReference type="Proteomes" id="UP000093412"/>
    </source>
</evidence>
<evidence type="ECO:0000313" key="4">
    <source>
        <dbReference type="EMBL" id="OCI29497.1"/>
    </source>
</evidence>
<dbReference type="Proteomes" id="UP000093412">
    <property type="component" value="Unassembled WGS sequence"/>
</dbReference>
<comment type="caution">
    <text evidence="3">The sequence shown here is derived from an EMBL/GenBank/DDBJ whole genome shotgun (WGS) entry which is preliminary data.</text>
</comment>
<evidence type="ECO:0000256" key="1">
    <source>
        <dbReference type="SAM" id="MobiDB-lite"/>
    </source>
</evidence>
<keyword evidence="6" id="KW-1185">Reference proteome</keyword>
<name>A0A163R003_9CELL</name>
<evidence type="ECO:0000256" key="2">
    <source>
        <dbReference type="SAM" id="Phobius"/>
    </source>
</evidence>
<dbReference type="PATRIC" id="fig|43678.3.peg.2631"/>
<keyword evidence="2" id="KW-0472">Membrane</keyword>